<dbReference type="InterPro" id="IPR037171">
    <property type="entry name" value="NagB/RpiA_transferase-like"/>
</dbReference>
<keyword evidence="2 5" id="KW-0238">DNA-binding</keyword>
<organism evidence="5 6">
    <name type="scientific">Dorea acetigenes</name>
    <dbReference type="NCBI Taxonomy" id="2981787"/>
    <lineage>
        <taxon>Bacteria</taxon>
        <taxon>Bacillati</taxon>
        <taxon>Bacillota</taxon>
        <taxon>Clostridia</taxon>
        <taxon>Lachnospirales</taxon>
        <taxon>Lachnospiraceae</taxon>
        <taxon>Dorea</taxon>
    </lineage>
</organism>
<dbReference type="RefSeq" id="WP_158371990.1">
    <property type="nucleotide sequence ID" value="NZ_JAOQJU010000035.1"/>
</dbReference>
<dbReference type="GO" id="GO:0003677">
    <property type="term" value="F:DNA binding"/>
    <property type="evidence" value="ECO:0007669"/>
    <property type="project" value="UniProtKB-KW"/>
</dbReference>
<gene>
    <name evidence="5" type="ORF">OCV99_16435</name>
</gene>
<dbReference type="SUPFAM" id="SSF100950">
    <property type="entry name" value="NagB/RpiA/CoA transferase-like"/>
    <property type="match status" value="1"/>
</dbReference>
<proteinExistence type="predicted"/>
<evidence type="ECO:0000256" key="1">
    <source>
        <dbReference type="ARBA" id="ARBA00023015"/>
    </source>
</evidence>
<dbReference type="Pfam" id="PF08220">
    <property type="entry name" value="HTH_DeoR"/>
    <property type="match status" value="1"/>
</dbReference>
<evidence type="ECO:0000313" key="5">
    <source>
        <dbReference type="EMBL" id="MCU6688088.1"/>
    </source>
</evidence>
<accession>A0ABT2RRP6</accession>
<dbReference type="Gene3D" id="3.40.50.1360">
    <property type="match status" value="1"/>
</dbReference>
<dbReference type="InterPro" id="IPR014036">
    <property type="entry name" value="DeoR-like_C"/>
</dbReference>
<reference evidence="5 6" key="1">
    <citation type="journal article" date="2021" name="ISME Commun">
        <title>Automated analysis of genomic sequences facilitates high-throughput and comprehensive description of bacteria.</title>
        <authorList>
            <person name="Hitch T.C.A."/>
        </authorList>
    </citation>
    <scope>NUCLEOTIDE SEQUENCE [LARGE SCALE GENOMIC DNA]</scope>
    <source>
        <strain evidence="5 6">Sanger_03</strain>
    </source>
</reference>
<dbReference type="InterPro" id="IPR036388">
    <property type="entry name" value="WH-like_DNA-bd_sf"/>
</dbReference>
<dbReference type="SMART" id="SM01134">
    <property type="entry name" value="DeoRC"/>
    <property type="match status" value="1"/>
</dbReference>
<dbReference type="InterPro" id="IPR050313">
    <property type="entry name" value="Carb_Metab_HTH_regulators"/>
</dbReference>
<evidence type="ECO:0000256" key="3">
    <source>
        <dbReference type="ARBA" id="ARBA00023163"/>
    </source>
</evidence>
<dbReference type="Pfam" id="PF00455">
    <property type="entry name" value="DeoRC"/>
    <property type="match status" value="1"/>
</dbReference>
<dbReference type="InterPro" id="IPR001034">
    <property type="entry name" value="DeoR_HTH"/>
</dbReference>
<keyword evidence="1" id="KW-0805">Transcription regulation</keyword>
<evidence type="ECO:0000256" key="2">
    <source>
        <dbReference type="ARBA" id="ARBA00023125"/>
    </source>
</evidence>
<dbReference type="SUPFAM" id="SSF46785">
    <property type="entry name" value="Winged helix' DNA-binding domain"/>
    <property type="match status" value="1"/>
</dbReference>
<feature type="domain" description="HTH deoR-type" evidence="4">
    <location>
        <begin position="3"/>
        <end position="58"/>
    </location>
</feature>
<name>A0ABT2RRP6_9FIRM</name>
<keyword evidence="6" id="KW-1185">Reference proteome</keyword>
<dbReference type="PANTHER" id="PTHR30363:SF56">
    <property type="entry name" value="TRANSCRIPTIONAL REGULATOR, DEOR FAMILY"/>
    <property type="match status" value="1"/>
</dbReference>
<dbReference type="PROSITE" id="PS51000">
    <property type="entry name" value="HTH_DEOR_2"/>
    <property type="match status" value="1"/>
</dbReference>
<sequence>MLSEQRHAMILKILEERRSITVAELTELLGISESTARRDITVLDKAGRLVKVFGGAVMPDNVYISAEPTVAQKKEINREEKRRIARYAASLIQPQDFVYLDAGTTTGLMLDFIEERKAAFVTNAVAHAQRLAASGIRVILVGGTLKSSTEAVVGTMAALTLKDYHFTKGFFGTNGINPHAGFTTPDDREALVKKTAVEQCQKAYIVSDNSKFNRVSSVTFAGMSAGTILTDACPEEWKGMADIVLCP</sequence>
<evidence type="ECO:0000313" key="6">
    <source>
        <dbReference type="Proteomes" id="UP001652431"/>
    </source>
</evidence>
<dbReference type="InterPro" id="IPR011991">
    <property type="entry name" value="ArsR-like_HTH"/>
</dbReference>
<evidence type="ECO:0000259" key="4">
    <source>
        <dbReference type="PROSITE" id="PS51000"/>
    </source>
</evidence>
<dbReference type="InterPro" id="IPR018356">
    <property type="entry name" value="Tscrpt_reg_HTH_DeoR_CS"/>
</dbReference>
<dbReference type="Proteomes" id="UP001652431">
    <property type="component" value="Unassembled WGS sequence"/>
</dbReference>
<dbReference type="SMART" id="SM00420">
    <property type="entry name" value="HTH_DEOR"/>
    <property type="match status" value="1"/>
</dbReference>
<dbReference type="PROSITE" id="PS00894">
    <property type="entry name" value="HTH_DEOR_1"/>
    <property type="match status" value="1"/>
</dbReference>
<dbReference type="PANTHER" id="PTHR30363">
    <property type="entry name" value="HTH-TYPE TRANSCRIPTIONAL REGULATOR SRLR-RELATED"/>
    <property type="match status" value="1"/>
</dbReference>
<comment type="caution">
    <text evidence="5">The sequence shown here is derived from an EMBL/GenBank/DDBJ whole genome shotgun (WGS) entry which is preliminary data.</text>
</comment>
<dbReference type="InterPro" id="IPR036390">
    <property type="entry name" value="WH_DNA-bd_sf"/>
</dbReference>
<keyword evidence="3" id="KW-0804">Transcription</keyword>
<dbReference type="Gene3D" id="1.10.10.10">
    <property type="entry name" value="Winged helix-like DNA-binding domain superfamily/Winged helix DNA-binding domain"/>
    <property type="match status" value="1"/>
</dbReference>
<protein>
    <submittedName>
        <fullName evidence="5">DeoR/GlpR family DNA-binding transcription regulator</fullName>
    </submittedName>
</protein>
<dbReference type="CDD" id="cd00090">
    <property type="entry name" value="HTH_ARSR"/>
    <property type="match status" value="1"/>
</dbReference>
<dbReference type="EMBL" id="JAOQJU010000035">
    <property type="protein sequence ID" value="MCU6688088.1"/>
    <property type="molecule type" value="Genomic_DNA"/>
</dbReference>
<dbReference type="PRINTS" id="PR00037">
    <property type="entry name" value="HTHLACR"/>
</dbReference>